<sequence length="496" mass="54452">MLKKLRQLFEWLSSKPKIGGLEISSSGVTYVRFDGGLDTFSVRLQPGTIREGKVEDPAKLLEALSELYKAADVGGRGGLMRVVVVLPAATVYTQSFDIPNVGEDKLIESADLNLQMISPMPKETAYMSFERLQETPDRYELLGAFAERALVDRYWDILSQAKFPPIVFEFPGLALTRLFRSIGGTQPHASLLFHVSSDGLSLFTIRSGGLYFDYFRSWQSIQGEAREISRQRFEEVVVQEVQKVINFTLGRFKETPGQLVLLAPSLERDLQTFLESHFPIPVVPLEVPGWTVGPQWFVALGAALRGAIDRGEDRELSVSSMGSAELFYEEQLIDFVRLWRAVVAGVMGVLLIFFGGAAYFLAGQARAVQGQLGQFQAVGGGRELATLQAKAEEFNALVKMVGGVRAAARPWSAFFKKLAELAGKNHVKLDRIEASGFDNPMTLAARAPSYDGVVAFKNALASDPGFKDVNLLVSQIATLEDGAVGFSVTFTAQFSP</sequence>
<keyword evidence="1" id="KW-1133">Transmembrane helix</keyword>
<evidence type="ECO:0008006" key="4">
    <source>
        <dbReference type="Google" id="ProtNLM"/>
    </source>
</evidence>
<accession>A0A2G9ZCS7</accession>
<dbReference type="AlphaFoldDB" id="A0A2G9ZCS7"/>
<feature type="transmembrane region" description="Helical" evidence="1">
    <location>
        <begin position="338"/>
        <end position="362"/>
    </location>
</feature>
<keyword evidence="1" id="KW-0472">Membrane</keyword>
<dbReference type="EMBL" id="PCRZ01000003">
    <property type="protein sequence ID" value="PIP30158.1"/>
    <property type="molecule type" value="Genomic_DNA"/>
</dbReference>
<name>A0A2G9ZCS7_9BACT</name>
<evidence type="ECO:0000256" key="1">
    <source>
        <dbReference type="SAM" id="Phobius"/>
    </source>
</evidence>
<evidence type="ECO:0000313" key="3">
    <source>
        <dbReference type="Proteomes" id="UP000228812"/>
    </source>
</evidence>
<protein>
    <recommendedName>
        <fullName evidence="4">SHS2 domain-containing protein</fullName>
    </recommendedName>
</protein>
<dbReference type="Gene3D" id="3.30.420.40">
    <property type="match status" value="1"/>
</dbReference>
<gene>
    <name evidence="2" type="ORF">COX26_00170</name>
</gene>
<keyword evidence="1" id="KW-0812">Transmembrane</keyword>
<evidence type="ECO:0000313" key="2">
    <source>
        <dbReference type="EMBL" id="PIP30158.1"/>
    </source>
</evidence>
<comment type="caution">
    <text evidence="2">The sequence shown here is derived from an EMBL/GenBank/DDBJ whole genome shotgun (WGS) entry which is preliminary data.</text>
</comment>
<dbReference type="Proteomes" id="UP000228812">
    <property type="component" value="Unassembled WGS sequence"/>
</dbReference>
<reference evidence="2 3" key="1">
    <citation type="submission" date="2017-09" db="EMBL/GenBank/DDBJ databases">
        <title>Depth-based differentiation of microbial function through sediment-hosted aquifers and enrichment of novel symbionts in the deep terrestrial subsurface.</title>
        <authorList>
            <person name="Probst A.J."/>
            <person name="Ladd B."/>
            <person name="Jarett J.K."/>
            <person name="Geller-Mcgrath D.E."/>
            <person name="Sieber C.M."/>
            <person name="Emerson J.B."/>
            <person name="Anantharaman K."/>
            <person name="Thomas B.C."/>
            <person name="Malmstrom R."/>
            <person name="Stieglmeier M."/>
            <person name="Klingl A."/>
            <person name="Woyke T."/>
            <person name="Ryan C.M."/>
            <person name="Banfield J.F."/>
        </authorList>
    </citation>
    <scope>NUCLEOTIDE SEQUENCE [LARGE SCALE GENOMIC DNA]</scope>
    <source>
        <strain evidence="2">CG23_combo_of_CG06-09_8_20_14_all_54_14</strain>
    </source>
</reference>
<proteinExistence type="predicted"/>
<organism evidence="2 3">
    <name type="scientific">Candidatus Jorgensenbacteria bacterium CG23_combo_of_CG06-09_8_20_14_all_54_14</name>
    <dbReference type="NCBI Taxonomy" id="1974595"/>
    <lineage>
        <taxon>Bacteria</taxon>
        <taxon>Candidatus Joergenseniibacteriota</taxon>
    </lineage>
</organism>